<dbReference type="InterPro" id="IPR001466">
    <property type="entry name" value="Beta-lactam-related"/>
</dbReference>
<protein>
    <submittedName>
        <fullName evidence="2">Beta-lactamase/transpeptidase-like protein</fullName>
    </submittedName>
</protein>
<dbReference type="AlphaFoldDB" id="A0A6A6IQ25"/>
<evidence type="ECO:0000313" key="2">
    <source>
        <dbReference type="EMBL" id="KAF2251593.1"/>
    </source>
</evidence>
<gene>
    <name evidence="2" type="ORF">BU26DRAFT_478798</name>
</gene>
<dbReference type="InterPro" id="IPR050789">
    <property type="entry name" value="Diverse_Enzym_Activities"/>
</dbReference>
<dbReference type="Gene3D" id="3.40.710.10">
    <property type="entry name" value="DD-peptidase/beta-lactamase superfamily"/>
    <property type="match status" value="1"/>
</dbReference>
<organism evidence="2 3">
    <name type="scientific">Trematosphaeria pertusa</name>
    <dbReference type="NCBI Taxonomy" id="390896"/>
    <lineage>
        <taxon>Eukaryota</taxon>
        <taxon>Fungi</taxon>
        <taxon>Dikarya</taxon>
        <taxon>Ascomycota</taxon>
        <taxon>Pezizomycotina</taxon>
        <taxon>Dothideomycetes</taxon>
        <taxon>Pleosporomycetidae</taxon>
        <taxon>Pleosporales</taxon>
        <taxon>Massarineae</taxon>
        <taxon>Trematosphaeriaceae</taxon>
        <taxon>Trematosphaeria</taxon>
    </lineage>
</organism>
<sequence>MPLSPESTKKLQQTVEAACANPTNDIPGLSVVVVDKDGKELFAHAAGKRGVSSSEPMGLGNVFWIASCTKMVAGIACMQLVEQGKLHLDDGDELERLCPELKSIKVLQKDGTLVEKNKKITLRMLLTHTAGFGYTFFNDRLRDFSAPIGFDEFSGHIKDMMQPLVHQPGAGWEYGVNIDFAGLALQRATGMSLNDYMHKNIFQPLGLKNISMFPTESMKQKLAHMHQRKADGSLIPRDHLLRKPLVVEASEASDVFNSGGAGCFSTPSDYCQIIATLLNDGTSPTTGARILSKATVDEMFTNQIPEFPDFARQGIPDAKPDLTNPIPQIYPVPGDPPQGWGLTFMLSNGGITGRSKSTGFWAGLPNCWWWCDREKGVGGLVCSQILPFADAKVLGAWFDIEAQIYKAL</sequence>
<dbReference type="PANTHER" id="PTHR43283:SF3">
    <property type="entry name" value="BETA-LACTAMASE FAMILY PROTEIN (AFU_ORTHOLOGUE AFUA_5G07500)"/>
    <property type="match status" value="1"/>
</dbReference>
<proteinExistence type="predicted"/>
<dbReference type="RefSeq" id="XP_033686597.1">
    <property type="nucleotide sequence ID" value="XM_033825653.1"/>
</dbReference>
<reference evidence="2" key="1">
    <citation type="journal article" date="2020" name="Stud. Mycol.">
        <title>101 Dothideomycetes genomes: a test case for predicting lifestyles and emergence of pathogens.</title>
        <authorList>
            <person name="Haridas S."/>
            <person name="Albert R."/>
            <person name="Binder M."/>
            <person name="Bloem J."/>
            <person name="Labutti K."/>
            <person name="Salamov A."/>
            <person name="Andreopoulos B."/>
            <person name="Baker S."/>
            <person name="Barry K."/>
            <person name="Bills G."/>
            <person name="Bluhm B."/>
            <person name="Cannon C."/>
            <person name="Castanera R."/>
            <person name="Culley D."/>
            <person name="Daum C."/>
            <person name="Ezra D."/>
            <person name="Gonzalez J."/>
            <person name="Henrissat B."/>
            <person name="Kuo A."/>
            <person name="Liang C."/>
            <person name="Lipzen A."/>
            <person name="Lutzoni F."/>
            <person name="Magnuson J."/>
            <person name="Mondo S."/>
            <person name="Nolan M."/>
            <person name="Ohm R."/>
            <person name="Pangilinan J."/>
            <person name="Park H.-J."/>
            <person name="Ramirez L."/>
            <person name="Alfaro M."/>
            <person name="Sun H."/>
            <person name="Tritt A."/>
            <person name="Yoshinaga Y."/>
            <person name="Zwiers L.-H."/>
            <person name="Turgeon B."/>
            <person name="Goodwin S."/>
            <person name="Spatafora J."/>
            <person name="Crous P."/>
            <person name="Grigoriev I."/>
        </authorList>
    </citation>
    <scope>NUCLEOTIDE SEQUENCE</scope>
    <source>
        <strain evidence="2">CBS 122368</strain>
    </source>
</reference>
<dbReference type="EMBL" id="ML987192">
    <property type="protein sequence ID" value="KAF2251593.1"/>
    <property type="molecule type" value="Genomic_DNA"/>
</dbReference>
<dbReference type="Pfam" id="PF00144">
    <property type="entry name" value="Beta-lactamase"/>
    <property type="match status" value="1"/>
</dbReference>
<evidence type="ECO:0000259" key="1">
    <source>
        <dbReference type="Pfam" id="PF00144"/>
    </source>
</evidence>
<dbReference type="InterPro" id="IPR012338">
    <property type="entry name" value="Beta-lactam/transpept-like"/>
</dbReference>
<dbReference type="GeneID" id="54578983"/>
<name>A0A6A6IQ25_9PLEO</name>
<dbReference type="SUPFAM" id="SSF56601">
    <property type="entry name" value="beta-lactamase/transpeptidase-like"/>
    <property type="match status" value="1"/>
</dbReference>
<dbReference type="OrthoDB" id="428260at2759"/>
<dbReference type="Proteomes" id="UP000800094">
    <property type="component" value="Unassembled WGS sequence"/>
</dbReference>
<evidence type="ECO:0000313" key="3">
    <source>
        <dbReference type="Proteomes" id="UP000800094"/>
    </source>
</evidence>
<accession>A0A6A6IQ25</accession>
<feature type="domain" description="Beta-lactamase-related" evidence="1">
    <location>
        <begin position="24"/>
        <end position="391"/>
    </location>
</feature>
<keyword evidence="3" id="KW-1185">Reference proteome</keyword>
<dbReference type="PANTHER" id="PTHR43283">
    <property type="entry name" value="BETA-LACTAMASE-RELATED"/>
    <property type="match status" value="1"/>
</dbReference>